<dbReference type="AlphaFoldDB" id="A0A6G0YIM4"/>
<sequence length="160" mass="18468">LNYIFMETSAFIGQEARSGVYSNCGKNFNQKCSDDTLSIHLDVREEIHDNQTEIRNKTDLDKKDESVSTYNLKYRDQINKPSRHLCTAFITDPINYNDAITCEQADKYTDGSIHLQQLNYANKLISKFNLMDVNVFSTPIDRSYGAEQNLTTSDNQFPYR</sequence>
<feature type="non-terminal residue" evidence="1">
    <location>
        <position position="1"/>
    </location>
</feature>
<dbReference type="Proteomes" id="UP000478052">
    <property type="component" value="Unassembled WGS sequence"/>
</dbReference>
<evidence type="ECO:0000313" key="2">
    <source>
        <dbReference type="Proteomes" id="UP000478052"/>
    </source>
</evidence>
<name>A0A6G0YIM4_APHCR</name>
<gene>
    <name evidence="1" type="ORF">FWK35_00009227</name>
</gene>
<proteinExistence type="predicted"/>
<accession>A0A6G0YIM4</accession>
<reference evidence="1 2" key="1">
    <citation type="submission" date="2019-08" db="EMBL/GenBank/DDBJ databases">
        <title>Whole genome of Aphis craccivora.</title>
        <authorList>
            <person name="Voronova N.V."/>
            <person name="Shulinski R.S."/>
            <person name="Bandarenka Y.V."/>
            <person name="Zhorov D.G."/>
            <person name="Warner D."/>
        </authorList>
    </citation>
    <scope>NUCLEOTIDE SEQUENCE [LARGE SCALE GENOMIC DNA]</scope>
    <source>
        <strain evidence="1">180601</strain>
        <tissue evidence="1">Whole Body</tissue>
    </source>
</reference>
<dbReference type="EMBL" id="VUJU01003877">
    <property type="protein sequence ID" value="KAF0756357.1"/>
    <property type="molecule type" value="Genomic_DNA"/>
</dbReference>
<keyword evidence="2" id="KW-1185">Reference proteome</keyword>
<protein>
    <submittedName>
        <fullName evidence="1">Uncharacterized protein</fullName>
    </submittedName>
</protein>
<dbReference type="OrthoDB" id="8056975at2759"/>
<evidence type="ECO:0000313" key="1">
    <source>
        <dbReference type="EMBL" id="KAF0756357.1"/>
    </source>
</evidence>
<organism evidence="1 2">
    <name type="scientific">Aphis craccivora</name>
    <name type="common">Cowpea aphid</name>
    <dbReference type="NCBI Taxonomy" id="307492"/>
    <lineage>
        <taxon>Eukaryota</taxon>
        <taxon>Metazoa</taxon>
        <taxon>Ecdysozoa</taxon>
        <taxon>Arthropoda</taxon>
        <taxon>Hexapoda</taxon>
        <taxon>Insecta</taxon>
        <taxon>Pterygota</taxon>
        <taxon>Neoptera</taxon>
        <taxon>Paraneoptera</taxon>
        <taxon>Hemiptera</taxon>
        <taxon>Sternorrhyncha</taxon>
        <taxon>Aphidomorpha</taxon>
        <taxon>Aphidoidea</taxon>
        <taxon>Aphididae</taxon>
        <taxon>Aphidini</taxon>
        <taxon>Aphis</taxon>
        <taxon>Aphis</taxon>
    </lineage>
</organism>
<comment type="caution">
    <text evidence="1">The sequence shown here is derived from an EMBL/GenBank/DDBJ whole genome shotgun (WGS) entry which is preliminary data.</text>
</comment>